<dbReference type="GO" id="GO:0045177">
    <property type="term" value="C:apical part of cell"/>
    <property type="evidence" value="ECO:0007669"/>
    <property type="project" value="Ensembl"/>
</dbReference>
<dbReference type="InterPro" id="IPR041020">
    <property type="entry name" value="PH_16"/>
</dbReference>
<dbReference type="GO" id="GO:0030036">
    <property type="term" value="P:actin cytoskeleton organization"/>
    <property type="evidence" value="ECO:0007669"/>
    <property type="project" value="Ensembl"/>
</dbReference>
<dbReference type="GO" id="GO:0051497">
    <property type="term" value="P:negative regulation of stress fiber assembly"/>
    <property type="evidence" value="ECO:0007669"/>
    <property type="project" value="Ensembl"/>
</dbReference>
<dbReference type="Gene3D" id="1.20.900.10">
    <property type="entry name" value="Dbl homology (DH) domain"/>
    <property type="match status" value="1"/>
</dbReference>
<dbReference type="Ensembl" id="ENSMLET00000053233.1">
    <property type="protein sequence ID" value="ENSMLEP00000029674.1"/>
    <property type="gene ID" value="ENSMLEG00000039021.1"/>
</dbReference>
<dbReference type="SUPFAM" id="SSF50729">
    <property type="entry name" value="PH domain-like"/>
    <property type="match status" value="1"/>
</dbReference>
<gene>
    <name evidence="11" type="primary">ARHGEF18</name>
</gene>
<evidence type="ECO:0000259" key="10">
    <source>
        <dbReference type="PROSITE" id="PS50010"/>
    </source>
</evidence>
<feature type="compositionally biased region" description="Pro residues" evidence="9">
    <location>
        <begin position="953"/>
        <end position="970"/>
    </location>
</feature>
<feature type="compositionally biased region" description="Basic and acidic residues" evidence="9">
    <location>
        <begin position="1002"/>
        <end position="1014"/>
    </location>
</feature>
<dbReference type="Gene3D" id="2.30.29.30">
    <property type="entry name" value="Pleckstrin-homology domain (PH domain)/Phosphotyrosine-binding domain (PTB)"/>
    <property type="match status" value="1"/>
</dbReference>
<evidence type="ECO:0000256" key="3">
    <source>
        <dbReference type="ARBA" id="ARBA00022553"/>
    </source>
</evidence>
<dbReference type="STRING" id="9568.ENSMLEP00000029674"/>
<feature type="region of interest" description="Disordered" evidence="9">
    <location>
        <begin position="880"/>
        <end position="917"/>
    </location>
</feature>
<dbReference type="FunFam" id="2.30.29.30:FF:000021">
    <property type="entry name" value="Rho guanine nucleotide exchange factor 2"/>
    <property type="match status" value="1"/>
</dbReference>
<evidence type="ECO:0000313" key="12">
    <source>
        <dbReference type="Proteomes" id="UP000233140"/>
    </source>
</evidence>
<organism evidence="11 12">
    <name type="scientific">Mandrillus leucophaeus</name>
    <name type="common">Drill</name>
    <name type="synonym">Papio leucophaeus</name>
    <dbReference type="NCBI Taxonomy" id="9568"/>
    <lineage>
        <taxon>Eukaryota</taxon>
        <taxon>Metazoa</taxon>
        <taxon>Chordata</taxon>
        <taxon>Craniata</taxon>
        <taxon>Vertebrata</taxon>
        <taxon>Euteleostomi</taxon>
        <taxon>Mammalia</taxon>
        <taxon>Eutheria</taxon>
        <taxon>Euarchontoglires</taxon>
        <taxon>Primates</taxon>
        <taxon>Haplorrhini</taxon>
        <taxon>Catarrhini</taxon>
        <taxon>Cercopithecidae</taxon>
        <taxon>Cercopithecinae</taxon>
        <taxon>Mandrillus</taxon>
    </lineage>
</organism>
<dbReference type="CDD" id="cd00160">
    <property type="entry name" value="RhoGEF"/>
    <property type="match status" value="1"/>
</dbReference>
<keyword evidence="2" id="KW-0963">Cytoplasm</keyword>
<dbReference type="Proteomes" id="UP000233140">
    <property type="component" value="Unassembled WGS sequence"/>
</dbReference>
<keyword evidence="5" id="KW-0479">Metal-binding</keyword>
<feature type="region of interest" description="Disordered" evidence="9">
    <location>
        <begin position="812"/>
        <end position="864"/>
    </location>
</feature>
<feature type="region of interest" description="Disordered" evidence="9">
    <location>
        <begin position="159"/>
        <end position="183"/>
    </location>
</feature>
<evidence type="ECO:0000256" key="4">
    <source>
        <dbReference type="ARBA" id="ARBA00022658"/>
    </source>
</evidence>
<keyword evidence="8" id="KW-0175">Coiled coil</keyword>
<dbReference type="SUPFAM" id="SSF48065">
    <property type="entry name" value="DBL homology domain (DH-domain)"/>
    <property type="match status" value="1"/>
</dbReference>
<dbReference type="GO" id="GO:0008360">
    <property type="term" value="P:regulation of cell shape"/>
    <property type="evidence" value="ECO:0007669"/>
    <property type="project" value="Ensembl"/>
</dbReference>
<feature type="compositionally biased region" description="Pro residues" evidence="9">
    <location>
        <begin position="987"/>
        <end position="997"/>
    </location>
</feature>
<dbReference type="InterPro" id="IPR053089">
    <property type="entry name" value="Rho_GEF18"/>
</dbReference>
<dbReference type="Pfam" id="PF00621">
    <property type="entry name" value="RhoGEF"/>
    <property type="match status" value="1"/>
</dbReference>
<dbReference type="AlphaFoldDB" id="A0A2K5ZPD4"/>
<dbReference type="GO" id="GO:0007264">
    <property type="term" value="P:small GTPase-mediated signal transduction"/>
    <property type="evidence" value="ECO:0007669"/>
    <property type="project" value="Ensembl"/>
</dbReference>
<feature type="compositionally biased region" description="Low complexity" evidence="9">
    <location>
        <begin position="38"/>
        <end position="53"/>
    </location>
</feature>
<keyword evidence="3" id="KW-0597">Phosphoprotein</keyword>
<dbReference type="PANTHER" id="PTHR47440:SF1">
    <property type="entry name" value="RHO_RAC GUANINE NUCLEOTIDE EXCHANGE FACTOR 18"/>
    <property type="match status" value="1"/>
</dbReference>
<accession>A0A2K5ZPD4</accession>
<dbReference type="PROSITE" id="PS50010">
    <property type="entry name" value="DH_2"/>
    <property type="match status" value="1"/>
</dbReference>
<keyword evidence="6" id="KW-0863">Zinc-finger</keyword>
<evidence type="ECO:0000256" key="2">
    <source>
        <dbReference type="ARBA" id="ARBA00022490"/>
    </source>
</evidence>
<feature type="compositionally biased region" description="Polar residues" evidence="9">
    <location>
        <begin position="907"/>
        <end position="917"/>
    </location>
</feature>
<protein>
    <submittedName>
        <fullName evidence="11">Rho/Rac guanine nucleotide exchange factor 18</fullName>
    </submittedName>
</protein>
<feature type="domain" description="DH" evidence="10">
    <location>
        <begin position="259"/>
        <end position="449"/>
    </location>
</feature>
<evidence type="ECO:0000313" key="11">
    <source>
        <dbReference type="Ensembl" id="ENSMLEP00000029674.1"/>
    </source>
</evidence>
<evidence type="ECO:0000256" key="6">
    <source>
        <dbReference type="ARBA" id="ARBA00022771"/>
    </source>
</evidence>
<dbReference type="SMART" id="SM00325">
    <property type="entry name" value="RhoGEF"/>
    <property type="match status" value="1"/>
</dbReference>
<keyword evidence="4" id="KW-0344">Guanine-nucleotide releasing factor</keyword>
<dbReference type="GO" id="GO:0008270">
    <property type="term" value="F:zinc ion binding"/>
    <property type="evidence" value="ECO:0007669"/>
    <property type="project" value="UniProtKB-KW"/>
</dbReference>
<dbReference type="GO" id="GO:0005829">
    <property type="term" value="C:cytosol"/>
    <property type="evidence" value="ECO:0007669"/>
    <property type="project" value="Ensembl"/>
</dbReference>
<dbReference type="InterPro" id="IPR035899">
    <property type="entry name" value="DBL_dom_sf"/>
</dbReference>
<dbReference type="InterPro" id="IPR011993">
    <property type="entry name" value="PH-like_dom_sf"/>
</dbReference>
<dbReference type="GO" id="GO:0005886">
    <property type="term" value="C:plasma membrane"/>
    <property type="evidence" value="ECO:0007669"/>
    <property type="project" value="Ensembl"/>
</dbReference>
<sequence length="1014" mass="110650">MVTVGTNILPSRPAASANTAREDAALFSRRIPPRHKNGAAQPGTAPGPGALGANMGNAHSKSGDRHGTLPGRPELSFYGSFPRKWSENVFLDNELLTSKILSVLRPQSERGFRAGDLRYPTHFLSTNSVLASVTASLKENPRGTLLSDGSPALSRNVGMTVSQKGGPQPTPSPAGPGTQLGPLTGEMDEADSVLLKLKQTADDSLSLTTSNAESIFVEDPYAASLRSEIESDGHEFEAESWSLAVDPAYAKKQKREVVKRQDVLYELMQTEVHHVRTLKIMLKVYSRALQEELQFSSKAIGRLFPCADDLLETHSHFLARLKERRQESLEEGSDRNYVIQKIGDLLVQQVGAAMFISTVFKASALSLHYKLLLQQNKKFQNLIKKIGNFSIVRRLGVQECILLVTQRITKYPVLVERIIQNTEAGTEDYEDLTQALNLIKDIISQVDAKVSEFEKGQRLREIAGKMDLKSSGKLKNGLTFRKEDMLQRQLHLEGMLCWKTTSGRLKDVLAVLLTDVLLLLQEKDQKYVFASVDSKPPVISLQKLIVREVANEEKAMFLISASLQGPEMYEIYTRGPGGCPHSLYSFLSQDCAIALQLEQQDVLCGLTVSSSQVEAPGTESDSRLPTVLELEVGARCPSPRGRLHAPVASGPRTGINLPLLPAACPADPDTVPAAPEPPGTGAGWGRPHVPFPGWLGHGCGSHPPGPGPPQAVITHQDSYVETQRAAILEREKQFRLQSTRGNLLLEQERQRNFEKQREERAAVEKLQSQLRQDQQRWEREREVEGLLCTTLGGSPEAAQQEPGIGMYVLLSPQAQPPSHPPSFNGEGLEGPRVSMLLSGVGPEYAERPEVARRDSAPTESRLAKSDVPIQLLSATNQFQRQAAVQQQIPTKLAASTKGGKDKGGKSRGSQRWESSASFDLKQQLLLNKFMGKDESTSRNRRSLSPILPSRHSPAPPPDPGFPAPSPPPADSPSEGFSLKAGGTALLPGPPAPSPLPATPLSAKEDASKEDVIFF</sequence>
<dbReference type="GO" id="GO:0150105">
    <property type="term" value="P:protein localization to cell-cell junction"/>
    <property type="evidence" value="ECO:0007669"/>
    <property type="project" value="Ensembl"/>
</dbReference>
<keyword evidence="7" id="KW-0862">Zinc</keyword>
<dbReference type="Pfam" id="PF17838">
    <property type="entry name" value="PH_16"/>
    <property type="match status" value="1"/>
</dbReference>
<name>A0A2K5ZPD4_MANLE</name>
<feature type="compositionally biased region" description="Basic and acidic residues" evidence="9">
    <location>
        <begin position="844"/>
        <end position="864"/>
    </location>
</feature>
<evidence type="ECO:0000256" key="9">
    <source>
        <dbReference type="SAM" id="MobiDB-lite"/>
    </source>
</evidence>
<dbReference type="GeneTree" id="ENSGT00940000157375"/>
<dbReference type="GO" id="GO:0005085">
    <property type="term" value="F:guanyl-nucleotide exchange factor activity"/>
    <property type="evidence" value="ECO:0007669"/>
    <property type="project" value="UniProtKB-KW"/>
</dbReference>
<dbReference type="OMA" id="CARASIC"/>
<reference evidence="11" key="2">
    <citation type="submission" date="2025-09" db="UniProtKB">
        <authorList>
            <consortium name="Ensembl"/>
        </authorList>
    </citation>
    <scope>IDENTIFICATION</scope>
</reference>
<evidence type="ECO:0000256" key="8">
    <source>
        <dbReference type="ARBA" id="ARBA00023054"/>
    </source>
</evidence>
<reference evidence="11" key="1">
    <citation type="submission" date="2025-08" db="UniProtKB">
        <authorList>
            <consortium name="Ensembl"/>
        </authorList>
    </citation>
    <scope>IDENTIFICATION</scope>
</reference>
<dbReference type="InterPro" id="IPR000219">
    <property type="entry name" value="DH_dom"/>
</dbReference>
<keyword evidence="12" id="KW-1185">Reference proteome</keyword>
<feature type="region of interest" description="Disordered" evidence="9">
    <location>
        <begin position="929"/>
        <end position="1014"/>
    </location>
</feature>
<dbReference type="PANTHER" id="PTHR47440">
    <property type="entry name" value="RIKEN CDNA A430078G23 GENE"/>
    <property type="match status" value="1"/>
</dbReference>
<evidence type="ECO:0000256" key="5">
    <source>
        <dbReference type="ARBA" id="ARBA00022723"/>
    </source>
</evidence>
<dbReference type="FunFam" id="1.20.900.10:FF:000004">
    <property type="entry name" value="Rho guanine nucleotide exchange factor 2"/>
    <property type="match status" value="1"/>
</dbReference>
<evidence type="ECO:0000256" key="7">
    <source>
        <dbReference type="ARBA" id="ARBA00022833"/>
    </source>
</evidence>
<proteinExistence type="predicted"/>
<evidence type="ECO:0000256" key="1">
    <source>
        <dbReference type="ARBA" id="ARBA00004496"/>
    </source>
</evidence>
<feature type="region of interest" description="Disordered" evidence="9">
    <location>
        <begin position="1"/>
        <end position="71"/>
    </location>
</feature>
<comment type="subcellular location">
    <subcellularLocation>
        <location evidence="1">Cytoplasm</location>
    </subcellularLocation>
</comment>